<dbReference type="Pfam" id="PF12704">
    <property type="entry name" value="MacB_PCD"/>
    <property type="match status" value="1"/>
</dbReference>
<feature type="transmembrane region" description="Helical" evidence="7">
    <location>
        <begin position="332"/>
        <end position="357"/>
    </location>
</feature>
<keyword evidence="4 7" id="KW-1133">Transmembrane helix</keyword>
<keyword evidence="2" id="KW-1003">Cell membrane</keyword>
<evidence type="ECO:0000259" key="9">
    <source>
        <dbReference type="Pfam" id="PF12704"/>
    </source>
</evidence>
<dbReference type="Proteomes" id="UP000660021">
    <property type="component" value="Unassembled WGS sequence"/>
</dbReference>
<organism evidence="10 11">
    <name type="scientific">Pseudoflavonifractor hominis</name>
    <dbReference type="NCBI Taxonomy" id="2763059"/>
    <lineage>
        <taxon>Bacteria</taxon>
        <taxon>Bacillati</taxon>
        <taxon>Bacillota</taxon>
        <taxon>Clostridia</taxon>
        <taxon>Eubacteriales</taxon>
        <taxon>Oscillospiraceae</taxon>
        <taxon>Pseudoflavonifractor</taxon>
    </lineage>
</organism>
<feature type="domain" description="MacB-like periplasmic core" evidence="9">
    <location>
        <begin position="22"/>
        <end position="234"/>
    </location>
</feature>
<evidence type="ECO:0000256" key="3">
    <source>
        <dbReference type="ARBA" id="ARBA00022692"/>
    </source>
</evidence>
<evidence type="ECO:0000256" key="7">
    <source>
        <dbReference type="SAM" id="Phobius"/>
    </source>
</evidence>
<protein>
    <submittedName>
        <fullName evidence="10">ABC transporter permease</fullName>
    </submittedName>
</protein>
<dbReference type="PANTHER" id="PTHR30572:SF4">
    <property type="entry name" value="ABC TRANSPORTER PERMEASE YTRF"/>
    <property type="match status" value="1"/>
</dbReference>
<reference evidence="10 11" key="1">
    <citation type="submission" date="2020-08" db="EMBL/GenBank/DDBJ databases">
        <title>Genome public.</title>
        <authorList>
            <person name="Liu C."/>
            <person name="Sun Q."/>
        </authorList>
    </citation>
    <scope>NUCLEOTIDE SEQUENCE [LARGE SCALE GENOMIC DNA]</scope>
    <source>
        <strain evidence="10 11">New-38</strain>
    </source>
</reference>
<comment type="similarity">
    <text evidence="6">Belongs to the ABC-4 integral membrane protein family.</text>
</comment>
<gene>
    <name evidence="10" type="ORF">H8S34_10910</name>
</gene>
<dbReference type="InterPro" id="IPR050250">
    <property type="entry name" value="Macrolide_Exporter_MacB"/>
</dbReference>
<dbReference type="EMBL" id="JACOPR010000006">
    <property type="protein sequence ID" value="MBC5731340.1"/>
    <property type="molecule type" value="Genomic_DNA"/>
</dbReference>
<sequence>MNISQSFRLAVKSLATSKMRALLTMLGIIIGVAAVIIITSLGNGMQNYMNDQFESMGSNLVQVQIYGRGMGSSRTIEPEDMYALAEKYPDYISGVTPYVTAQAKVRQGTEEYERTSLYGVGESFLGEQGSTMRGETLATGRFLKFVDVDRFQNVCVIGAYLAQNAFSGDPLGQTISIGGMSYTVVGVLDTVADLSEGSGDDIIYIPYTSALRLNGMADANFYMFTSTTRDTASAAKGIIENRLYQTFQSSDYYFVMTSAEMMDAMDSMVNTLMMILILIAAISLLVGGIGIMNIMLVSVTERTREIGIRKSLGAKGKDIRSQFIIEAGTTSAIGGAIGIVLGIIMANVLTNVIAFALNTTNNGFVAVPTIGGIAVSFGVSVGIGILFGYLPANKAARLNPIDALRYE</sequence>
<keyword evidence="11" id="KW-1185">Reference proteome</keyword>
<evidence type="ECO:0000313" key="11">
    <source>
        <dbReference type="Proteomes" id="UP000660021"/>
    </source>
</evidence>
<keyword evidence="3 7" id="KW-0812">Transmembrane</keyword>
<feature type="transmembrane region" description="Helical" evidence="7">
    <location>
        <begin position="363"/>
        <end position="390"/>
    </location>
</feature>
<evidence type="ECO:0000256" key="4">
    <source>
        <dbReference type="ARBA" id="ARBA00022989"/>
    </source>
</evidence>
<evidence type="ECO:0000256" key="1">
    <source>
        <dbReference type="ARBA" id="ARBA00004651"/>
    </source>
</evidence>
<name>A0ABR7HV32_9FIRM</name>
<evidence type="ECO:0000256" key="6">
    <source>
        <dbReference type="ARBA" id="ARBA00038076"/>
    </source>
</evidence>
<dbReference type="RefSeq" id="WP_101691466.1">
    <property type="nucleotide sequence ID" value="NZ_JACOPR010000006.1"/>
</dbReference>
<evidence type="ECO:0000313" key="10">
    <source>
        <dbReference type="EMBL" id="MBC5731340.1"/>
    </source>
</evidence>
<keyword evidence="5 7" id="KW-0472">Membrane</keyword>
<proteinExistence type="inferred from homology"/>
<evidence type="ECO:0000256" key="5">
    <source>
        <dbReference type="ARBA" id="ARBA00023136"/>
    </source>
</evidence>
<feature type="transmembrane region" description="Helical" evidence="7">
    <location>
        <begin position="272"/>
        <end position="299"/>
    </location>
</feature>
<feature type="transmembrane region" description="Helical" evidence="7">
    <location>
        <begin position="21"/>
        <end position="42"/>
    </location>
</feature>
<evidence type="ECO:0000259" key="8">
    <source>
        <dbReference type="Pfam" id="PF02687"/>
    </source>
</evidence>
<evidence type="ECO:0000256" key="2">
    <source>
        <dbReference type="ARBA" id="ARBA00022475"/>
    </source>
</evidence>
<dbReference type="InterPro" id="IPR025857">
    <property type="entry name" value="MacB_PCD"/>
</dbReference>
<comment type="subcellular location">
    <subcellularLocation>
        <location evidence="1">Cell membrane</location>
        <topology evidence="1">Multi-pass membrane protein</topology>
    </subcellularLocation>
</comment>
<feature type="domain" description="ABC3 transporter permease C-terminal" evidence="8">
    <location>
        <begin position="277"/>
        <end position="400"/>
    </location>
</feature>
<dbReference type="PANTHER" id="PTHR30572">
    <property type="entry name" value="MEMBRANE COMPONENT OF TRANSPORTER-RELATED"/>
    <property type="match status" value="1"/>
</dbReference>
<dbReference type="Pfam" id="PF02687">
    <property type="entry name" value="FtsX"/>
    <property type="match status" value="1"/>
</dbReference>
<accession>A0ABR7HV32</accession>
<comment type="caution">
    <text evidence="10">The sequence shown here is derived from an EMBL/GenBank/DDBJ whole genome shotgun (WGS) entry which is preliminary data.</text>
</comment>
<dbReference type="InterPro" id="IPR003838">
    <property type="entry name" value="ABC3_permease_C"/>
</dbReference>